<protein>
    <submittedName>
        <fullName evidence="2">Uncharacterized protein</fullName>
    </submittedName>
</protein>
<keyword evidence="1" id="KW-0812">Transmembrane</keyword>
<accession>A0A0G0UUF1</accession>
<name>A0A0G0UUF1_9BACT</name>
<keyword evidence="1" id="KW-0472">Membrane</keyword>
<reference evidence="2 3" key="1">
    <citation type="journal article" date="2015" name="Nature">
        <title>rRNA introns, odd ribosomes, and small enigmatic genomes across a large radiation of phyla.</title>
        <authorList>
            <person name="Brown C.T."/>
            <person name="Hug L.A."/>
            <person name="Thomas B.C."/>
            <person name="Sharon I."/>
            <person name="Castelle C.J."/>
            <person name="Singh A."/>
            <person name="Wilkins M.J."/>
            <person name="Williams K.H."/>
            <person name="Banfield J.F."/>
        </authorList>
    </citation>
    <scope>NUCLEOTIDE SEQUENCE [LARGE SCALE GENOMIC DNA]</scope>
</reference>
<feature type="transmembrane region" description="Helical" evidence="1">
    <location>
        <begin position="12"/>
        <end position="36"/>
    </location>
</feature>
<dbReference type="EMBL" id="LCAO01000022">
    <property type="protein sequence ID" value="KKR91126.1"/>
    <property type="molecule type" value="Genomic_DNA"/>
</dbReference>
<dbReference type="Proteomes" id="UP000034676">
    <property type="component" value="Unassembled WGS sequence"/>
</dbReference>
<organism evidence="2 3">
    <name type="scientific">Candidatus Woesebacteria bacterium GW2011_GWA1_41_13b</name>
    <dbReference type="NCBI Taxonomy" id="1618555"/>
    <lineage>
        <taxon>Bacteria</taxon>
        <taxon>Candidatus Woeseibacteriota</taxon>
    </lineage>
</organism>
<proteinExistence type="predicted"/>
<sequence>MFDITQAQIDKAKLGTICAVGGAVAVMIAGSFWPGWSTEKTVQKRLAERDKATLVRVLAPVCAEKFRTQPNLAVKVAELKGISTWQRDGYLVNGNYVVKSGLASTDSDIGTACANMLDDLTK</sequence>
<evidence type="ECO:0000313" key="3">
    <source>
        <dbReference type="Proteomes" id="UP000034676"/>
    </source>
</evidence>
<evidence type="ECO:0000256" key="1">
    <source>
        <dbReference type="SAM" id="Phobius"/>
    </source>
</evidence>
<keyword evidence="1" id="KW-1133">Transmembrane helix</keyword>
<gene>
    <name evidence="2" type="ORF">UU42_C0022G0008</name>
</gene>
<evidence type="ECO:0000313" key="2">
    <source>
        <dbReference type="EMBL" id="KKR91126.1"/>
    </source>
</evidence>
<comment type="caution">
    <text evidence="2">The sequence shown here is derived from an EMBL/GenBank/DDBJ whole genome shotgun (WGS) entry which is preliminary data.</text>
</comment>
<dbReference type="AlphaFoldDB" id="A0A0G0UUF1"/>